<evidence type="ECO:0000256" key="1">
    <source>
        <dbReference type="SAM" id="Phobius"/>
    </source>
</evidence>
<feature type="transmembrane region" description="Helical" evidence="1">
    <location>
        <begin position="97"/>
        <end position="120"/>
    </location>
</feature>
<reference evidence="2" key="1">
    <citation type="submission" date="2018-05" db="EMBL/GenBank/DDBJ databases">
        <authorList>
            <person name="Lanie J.A."/>
            <person name="Ng W.-L."/>
            <person name="Kazmierczak K.M."/>
            <person name="Andrzejewski T.M."/>
            <person name="Davidsen T.M."/>
            <person name="Wayne K.J."/>
            <person name="Tettelin H."/>
            <person name="Glass J.I."/>
            <person name="Rusch D."/>
            <person name="Podicherti R."/>
            <person name="Tsui H.-C.T."/>
            <person name="Winkler M.E."/>
        </authorList>
    </citation>
    <scope>NUCLEOTIDE SEQUENCE</scope>
</reference>
<protein>
    <submittedName>
        <fullName evidence="2">Uncharacterized protein</fullName>
    </submittedName>
</protein>
<dbReference type="EMBL" id="UINC01210586">
    <property type="protein sequence ID" value="SVE34113.1"/>
    <property type="molecule type" value="Genomic_DNA"/>
</dbReference>
<sequence length="181" mass="20757">TLLYKEDRLEQLEDDKIYLKDELEQSVNALPDNYPTAKRQLREEYNPKVLALNDEILGIKQEIGDLKVGLIETGVDVGPAIYLARAFETDIDTVVKFFIFILIFVFDPLAVALVVAYNVAITGNRKWEVYGEKKRKELIDESFTKYESHRDDFKPKDKLVFKGDGKTYVTTDNLSKGGRKS</sequence>
<evidence type="ECO:0000313" key="2">
    <source>
        <dbReference type="EMBL" id="SVE34113.1"/>
    </source>
</evidence>
<name>A0A383CPZ0_9ZZZZ</name>
<feature type="non-terminal residue" evidence="2">
    <location>
        <position position="1"/>
    </location>
</feature>
<organism evidence="2">
    <name type="scientific">marine metagenome</name>
    <dbReference type="NCBI Taxonomy" id="408172"/>
    <lineage>
        <taxon>unclassified sequences</taxon>
        <taxon>metagenomes</taxon>
        <taxon>ecological metagenomes</taxon>
    </lineage>
</organism>
<keyword evidence="1" id="KW-0812">Transmembrane</keyword>
<gene>
    <name evidence="2" type="ORF">METZ01_LOCUS486967</name>
</gene>
<keyword evidence="1" id="KW-1133">Transmembrane helix</keyword>
<keyword evidence="1" id="KW-0472">Membrane</keyword>
<proteinExistence type="predicted"/>
<dbReference type="AlphaFoldDB" id="A0A383CPZ0"/>
<accession>A0A383CPZ0</accession>